<keyword evidence="3" id="KW-1185">Reference proteome</keyword>
<dbReference type="Proteomes" id="UP000655410">
    <property type="component" value="Unassembled WGS sequence"/>
</dbReference>
<feature type="chain" id="PRO_5047167686" description="Peptidase MA-like domain-containing protein" evidence="1">
    <location>
        <begin position="27"/>
        <end position="418"/>
    </location>
</feature>
<comment type="caution">
    <text evidence="2">The sequence shown here is derived from an EMBL/GenBank/DDBJ whole genome shotgun (WGS) entry which is preliminary data.</text>
</comment>
<accession>A0ABQ2NCS7</accession>
<evidence type="ECO:0000313" key="2">
    <source>
        <dbReference type="EMBL" id="GGO91163.1"/>
    </source>
</evidence>
<evidence type="ECO:0008006" key="4">
    <source>
        <dbReference type="Google" id="ProtNLM"/>
    </source>
</evidence>
<protein>
    <recommendedName>
        <fullName evidence="4">Peptidase MA-like domain-containing protein</fullName>
    </recommendedName>
</protein>
<evidence type="ECO:0000256" key="1">
    <source>
        <dbReference type="SAM" id="SignalP"/>
    </source>
</evidence>
<dbReference type="RefSeq" id="WP_188784316.1">
    <property type="nucleotide sequence ID" value="NZ_BMNI01000006.1"/>
</dbReference>
<proteinExistence type="predicted"/>
<name>A0ABQ2NCS7_9ACTN</name>
<reference evidence="3" key="1">
    <citation type="journal article" date="2019" name="Int. J. Syst. Evol. Microbiol.">
        <title>The Global Catalogue of Microorganisms (GCM) 10K type strain sequencing project: providing services to taxonomists for standard genome sequencing and annotation.</title>
        <authorList>
            <consortium name="The Broad Institute Genomics Platform"/>
            <consortium name="The Broad Institute Genome Sequencing Center for Infectious Disease"/>
            <person name="Wu L."/>
            <person name="Ma J."/>
        </authorList>
    </citation>
    <scope>NUCLEOTIDE SEQUENCE [LARGE SCALE GENOMIC DNA]</scope>
    <source>
        <strain evidence="3">CGMCC 4.7371</strain>
    </source>
</reference>
<keyword evidence="1" id="KW-0732">Signal</keyword>
<evidence type="ECO:0000313" key="3">
    <source>
        <dbReference type="Proteomes" id="UP000655410"/>
    </source>
</evidence>
<dbReference type="EMBL" id="BMNI01000006">
    <property type="protein sequence ID" value="GGO91163.1"/>
    <property type="molecule type" value="Genomic_DNA"/>
</dbReference>
<feature type="signal peptide" evidence="1">
    <location>
        <begin position="1"/>
        <end position="26"/>
    </location>
</feature>
<organism evidence="2 3">
    <name type="scientific">Nocardioides phosphati</name>
    <dbReference type="NCBI Taxonomy" id="1867775"/>
    <lineage>
        <taxon>Bacteria</taxon>
        <taxon>Bacillati</taxon>
        <taxon>Actinomycetota</taxon>
        <taxon>Actinomycetes</taxon>
        <taxon>Propionibacteriales</taxon>
        <taxon>Nocardioidaceae</taxon>
        <taxon>Nocardioides</taxon>
    </lineage>
</organism>
<sequence length="418" mass="45375">MPSASADPRRRLRTLAALLLGTLVLAGCSPTAPGTGPEPAPGSPPVDVALAALLSSRAKAVLLHDQPVFMDSVDPKPSAFRKRQRRLFANLQELPLAAYDLELNDVRRLPGGRAQGEVTVIMQLDGYDAVPVRTPALFTFARVDGDWEVTSDHDATYDAAHDVDLQPWERTRIQAENQGGVLGIFDDRSVDDAYQVMRAVQRGIAAIAPRIPLAWSHHVVVYALSDVAQMASLDELPGGDPERLEGVAFSVPAGGGNSGLASVRFMLNPRMLQHDDPRRDRLIRHELTHVAIADRDDRVPIWLAEGIAEWVSVRDEPRDQRVISRDAVEMAQAGLTALPGDTDFNGARASANYGIAWWACEVIADRFGPERIWALLAEMGKGDGTPEADQDAVLQRVIGMTGAQLAAAAGRRIVRYFG</sequence>
<gene>
    <name evidence="2" type="ORF">GCM10011584_24600</name>
</gene>